<organism evidence="4 5">
    <name type="scientific">Candidatus Argoarchaeum ethanivorans</name>
    <dbReference type="NCBI Taxonomy" id="2608793"/>
    <lineage>
        <taxon>Archaea</taxon>
        <taxon>Methanobacteriati</taxon>
        <taxon>Methanobacteriota</taxon>
        <taxon>Stenosarchaea group</taxon>
        <taxon>Methanomicrobia</taxon>
        <taxon>Methanosarcinales</taxon>
        <taxon>Methanosarcinales incertae sedis</taxon>
        <taxon>GOM Arc I cluster</taxon>
        <taxon>Candidatus Argoarchaeum</taxon>
    </lineage>
</organism>
<evidence type="ECO:0000256" key="2">
    <source>
        <dbReference type="ARBA" id="ARBA00023235"/>
    </source>
</evidence>
<dbReference type="EC" id="5.3.1.6" evidence="3"/>
<reference evidence="4" key="1">
    <citation type="submission" date="2020-10" db="EMBL/GenBank/DDBJ databases">
        <authorList>
            <person name="Hahn C.J."/>
            <person name="Laso-Perez R."/>
            <person name="Vulcano F."/>
            <person name="Vaziourakis K.-M."/>
            <person name="Stokke R."/>
            <person name="Steen I.H."/>
            <person name="Teske A."/>
            <person name="Boetius A."/>
            <person name="Liebeke M."/>
            <person name="Amann R."/>
            <person name="Knittel K."/>
        </authorList>
    </citation>
    <scope>NUCLEOTIDE SEQUENCE</scope>
    <source>
        <strain evidence="4">Gfbio:e3339647-f889-4370-9287-4fb5cb688e4c:AG392E03_GoMArc1</strain>
    </source>
</reference>
<dbReference type="CDD" id="cd01398">
    <property type="entry name" value="RPI_A"/>
    <property type="match status" value="1"/>
</dbReference>
<dbReference type="GO" id="GO:0005829">
    <property type="term" value="C:cytosol"/>
    <property type="evidence" value="ECO:0007669"/>
    <property type="project" value="TreeGrafter"/>
</dbReference>
<dbReference type="InterPro" id="IPR004788">
    <property type="entry name" value="Ribose5P_isomerase_type_A"/>
</dbReference>
<evidence type="ECO:0000313" key="5">
    <source>
        <dbReference type="Proteomes" id="UP000606624"/>
    </source>
</evidence>
<evidence type="ECO:0000256" key="1">
    <source>
        <dbReference type="ARBA" id="ARBA00001713"/>
    </source>
</evidence>
<dbReference type="PANTHER" id="PTHR11934:SF0">
    <property type="entry name" value="RIBOSE-5-PHOSPHATE ISOMERASE"/>
    <property type="match status" value="1"/>
</dbReference>
<dbReference type="InterPro" id="IPR037171">
    <property type="entry name" value="NagB/RpiA_transferase-like"/>
</dbReference>
<dbReference type="EMBL" id="CAJHIN010000026">
    <property type="protein sequence ID" value="CAD6490402.1"/>
    <property type="molecule type" value="Genomic_DNA"/>
</dbReference>
<dbReference type="GO" id="GO:0004751">
    <property type="term" value="F:ribose-5-phosphate isomerase activity"/>
    <property type="evidence" value="ECO:0007669"/>
    <property type="project" value="UniProtKB-UniRule"/>
</dbReference>
<comment type="caution">
    <text evidence="4">The sequence shown here is derived from an EMBL/GenBank/DDBJ whole genome shotgun (WGS) entry which is preliminary data.</text>
</comment>
<comment type="similarity">
    <text evidence="3">Belongs to the ribose 5-phosphate isomerase family.</text>
</comment>
<dbReference type="GO" id="GO:0009052">
    <property type="term" value="P:pentose-phosphate shunt, non-oxidative branch"/>
    <property type="evidence" value="ECO:0007669"/>
    <property type="project" value="UniProtKB-UniRule"/>
</dbReference>
<dbReference type="AlphaFoldDB" id="A0A811T533"/>
<dbReference type="GO" id="GO:0006014">
    <property type="term" value="P:D-ribose metabolic process"/>
    <property type="evidence" value="ECO:0007669"/>
    <property type="project" value="TreeGrafter"/>
</dbReference>
<keyword evidence="2 3" id="KW-0413">Isomerase</keyword>
<dbReference type="UniPathway" id="UPA00115">
    <property type="reaction ID" value="UER00412"/>
</dbReference>
<dbReference type="FunFam" id="3.40.50.1360:FF:000001">
    <property type="entry name" value="Ribose-5-phosphate isomerase A"/>
    <property type="match status" value="1"/>
</dbReference>
<proteinExistence type="inferred from homology"/>
<dbReference type="NCBIfam" id="NF001924">
    <property type="entry name" value="PRK00702.1"/>
    <property type="match status" value="1"/>
</dbReference>
<dbReference type="NCBIfam" id="TIGR00021">
    <property type="entry name" value="rpiA"/>
    <property type="match status" value="1"/>
</dbReference>
<comment type="subunit">
    <text evidence="3">Homodimer.</text>
</comment>
<comment type="catalytic activity">
    <reaction evidence="1 3">
        <text>aldehydo-D-ribose 5-phosphate = D-ribulose 5-phosphate</text>
        <dbReference type="Rhea" id="RHEA:14657"/>
        <dbReference type="ChEBI" id="CHEBI:58121"/>
        <dbReference type="ChEBI" id="CHEBI:58273"/>
        <dbReference type="EC" id="5.3.1.6"/>
    </reaction>
</comment>
<protein>
    <recommendedName>
        <fullName evidence="3">Ribose-5-phosphate isomerase A</fullName>
        <ecNumber evidence="3">5.3.1.6</ecNumber>
    </recommendedName>
    <alternativeName>
        <fullName evidence="3">Phosphoriboisomerase A</fullName>
        <shortName evidence="3">PRI</shortName>
    </alternativeName>
</protein>
<dbReference type="Proteomes" id="UP000606624">
    <property type="component" value="Unassembled WGS sequence"/>
</dbReference>
<feature type="active site" description="Proton acceptor" evidence="3">
    <location>
        <position position="111"/>
    </location>
</feature>
<gene>
    <name evidence="3 4" type="primary">rpiA</name>
    <name evidence="4" type="ORF">KFBDDELM_00286</name>
</gene>
<comment type="pathway">
    <text evidence="3">Carbohydrate degradation; pentose phosphate pathway; D-ribose 5-phosphate from D-ribulose 5-phosphate (non-oxidative stage): step 1/1.</text>
</comment>
<dbReference type="Gene3D" id="3.30.70.260">
    <property type="match status" value="1"/>
</dbReference>
<dbReference type="PANTHER" id="PTHR11934">
    <property type="entry name" value="RIBOSE-5-PHOSPHATE ISOMERASE"/>
    <property type="match status" value="1"/>
</dbReference>
<accession>A0A811T533</accession>
<evidence type="ECO:0000313" key="4">
    <source>
        <dbReference type="EMBL" id="CAD6490402.1"/>
    </source>
</evidence>
<evidence type="ECO:0000256" key="3">
    <source>
        <dbReference type="HAMAP-Rule" id="MF_00170"/>
    </source>
</evidence>
<feature type="binding site" evidence="3">
    <location>
        <begin position="89"/>
        <end position="92"/>
    </location>
    <ligand>
        <name>substrate</name>
    </ligand>
</feature>
<sequence length="231" mass="24844">MSIERNLTGDRAKQIAGEYAAHLVNDGDIVGLGTGSTAAYAIKELGQMIKTNFNILGIPTSYQSRFLAIECGIPLTSLDEHPVLDISIDGSDQVDKKLNVIKGGGGAHMLEKIIAQSSKRYVIVVDEGKLADHLNSSVAVEVLPSALSFVRERLKIIGGKPVLRIAVRKDGPVITDHGNFILDVDFGVIDFPEKLAAELSCCTGVMEHGIFSFVNEVCVGTKDGKIDVLRR</sequence>
<name>A0A811T533_9EURY</name>
<comment type="function">
    <text evidence="3">Catalyzes the reversible conversion of ribose-5-phosphate to ribulose 5-phosphate.</text>
</comment>
<dbReference type="SUPFAM" id="SSF75445">
    <property type="entry name" value="D-ribose-5-phosphate isomerase (RpiA), lid domain"/>
    <property type="match status" value="1"/>
</dbReference>
<feature type="binding site" evidence="3">
    <location>
        <begin position="34"/>
        <end position="37"/>
    </location>
    <ligand>
        <name>substrate</name>
    </ligand>
</feature>
<dbReference type="Pfam" id="PF06026">
    <property type="entry name" value="Rib_5-P_isom_A"/>
    <property type="match status" value="1"/>
</dbReference>
<dbReference type="InterPro" id="IPR020672">
    <property type="entry name" value="Ribose5P_isomerase_typA_subgr"/>
</dbReference>
<dbReference type="Gene3D" id="3.40.50.1360">
    <property type="match status" value="1"/>
</dbReference>
<feature type="binding site" evidence="3">
    <location>
        <begin position="102"/>
        <end position="105"/>
    </location>
    <ligand>
        <name>substrate</name>
    </ligand>
</feature>
<feature type="binding site" evidence="3">
    <location>
        <position position="129"/>
    </location>
    <ligand>
        <name>substrate</name>
    </ligand>
</feature>
<dbReference type="HAMAP" id="MF_00170">
    <property type="entry name" value="Rib_5P_isom_A"/>
    <property type="match status" value="1"/>
</dbReference>
<dbReference type="SUPFAM" id="SSF100950">
    <property type="entry name" value="NagB/RpiA/CoA transferase-like"/>
    <property type="match status" value="1"/>
</dbReference>